<name>A0A8B6FB49_MYTGA</name>
<dbReference type="PROSITE" id="PS50077">
    <property type="entry name" value="HEAT_REPEAT"/>
    <property type="match status" value="1"/>
</dbReference>
<accession>A0A8B6FB49</accession>
<comment type="caution">
    <text evidence="5">The sequence shown here is derived from an EMBL/GenBank/DDBJ whole genome shotgun (WGS) entry which is preliminary data.</text>
</comment>
<keyword evidence="6" id="KW-1185">Reference proteome</keyword>
<dbReference type="InterPro" id="IPR021133">
    <property type="entry name" value="HEAT_type_2"/>
</dbReference>
<evidence type="ECO:0000256" key="1">
    <source>
        <dbReference type="ARBA" id="ARBA00022737"/>
    </source>
</evidence>
<dbReference type="GO" id="GO:0031110">
    <property type="term" value="P:regulation of microtubule polymerization or depolymerization"/>
    <property type="evidence" value="ECO:0007669"/>
    <property type="project" value="UniProtKB-ARBA"/>
</dbReference>
<dbReference type="Pfam" id="PF21040">
    <property type="entry name" value="CEP104-like_TOG"/>
    <property type="match status" value="1"/>
</dbReference>
<sequence length="1736" mass="193152">MAGKVANKLHVTKFSSLEYNNAPYLDTNQSRVWNMEEDEVLDQLNDESFNNRVEILEQLLIKVRRSGGKLPYRDPKAIFNGLAQALKDSNWDVRLKCIQLINEVIPQFGDDLDPCMTVVLGKLIPNIGESKITVRRAVIQTLHVYMKHTRRVQGLLKAIVQYGLDNNDARVEKETIIALPMLFTPEFGRENFFDITQSLARKLLNSSLEDSIRENVLTTMEKIRNLVGEREFTSYIQKLAVPLRRYYCQLTNSDIDLQDGYNSGSTTPRNSKPFSKSTVTQMPNSSRAQYVESYEFGIVPSHVMNQINDQENFKLRAQGVEEMKRIVGELQHQEITGNLLPHMMPFISFLNNLLDDNYFKTTTVTLEILEILVEKLGQNVKQFLKPLSSTLAKRMGDNKIVVRQAVMKVAIKMMQSYQAKPVLSVILENNLTHKNSRVRQETINILIAALLTFPSYDFDLPKICKTIAPLLTDSKRQVRQAVLECFAVIAQAMGQGRMQPLVHAVDTVELMNEGEGVMAAVQARLARRQLPRLNSDRLVEYATPMPSSASSRSQYVHGADIEWIMAVGGSGSSARQYSRSDTMELESVSSSARSTPNVIPSESLTPTNRTRFLSAGRGRSKLPWEEDQEERGKSMTQSFNDGPPKARNMWSDDSGPSQDSISNGKRVPKRRITVVGINAVEEAQQEPGSYTQNYLNRKKNNQSAKVNSSVLGGLDLAETDRESKIKLNHNQHGQYKPQVRPFLEVTGNLDVLPPNTHNEEAYWRGKDDESPIPTKAALARSATKRSTPKKVPPIPAQSTERLISHQRDDDGDSAYATSLESTLAEESHLEMMKYLKSIHGGPKMMHSLKSIRSSASKKKEKISSRHGSQRSISSRSRSPSPDTHESGIWSTASSNRDSESDANSLSSRGRKGKKTESPFESKPKLARTNSLDRKPHDLTVDTNKNEIGKSSVIRIDYNPSSGVTFRENRTSDVQVVGKGYNDEPNETKPIIMGANGRRRRVQPKGPLLSPLGVASVNSHGALDWDDDKIPTSDGIGVIGKGMFDSSNGFEHSSTGNNQSKDNDKKPQRSDRKDFTSGVVGVSVNNRTGSNDELFNDYAEEEDLNKSMSKAVKERLEREKKKKEEEAELQRIEREKKKQEHEEKLRKERERQQEKLRRLNTNESIGIESISIPNQPPGPPTQPGPPTPKTRASPSLSPRKSIKKSSSQTSDTSKSMLESDNPDDWQPYRDPDHALRDAMNSLSSEEWEVKCSGLNSIRRLALFHADTVTPQLHSILVATLKEVKNLRSQVSRLAIVSIGDMFTHLTKKMDADIDITAKALLGKSGESNGFIREDVEKVLQAMVNYITPQRSLLALISGGATHKNPAVRQTTSNYVVGVVEKMGPGKVLSGVKDITDRILPTAAHFCLDSSPKTRFNGRRILATLMSHPDFNKMLEKHLPANTLRNIKEVVDNIKNKGLGDIPSEASSARGLRSGPSSRAGSTLRGGSASSENVNNPSPKKYVRTDENTQDEIKKITNMISSNDWKERHHGIGELLAFCETHAQVVAVNATKIFDKFLPRLQDPNSKVNLYALQVFQQIIPLMSDSLAIVLNMAVGNVAPNLSSKNKEIYNTAMDIISALMQHIDGGLLLQPLANQAQSASARSKPDLVVKVAELVRSVYSRKQKQVVLHVLPLLWHLLGATNSSGAVQGGSSSIRTATHALVHSLYSEMGSALMDKATADASVTPRHLDLLNELLER</sequence>
<feature type="compositionally biased region" description="Low complexity" evidence="3">
    <location>
        <begin position="865"/>
        <end position="880"/>
    </location>
</feature>
<feature type="domain" description="TOG" evidence="4">
    <location>
        <begin position="29"/>
        <end position="252"/>
    </location>
</feature>
<evidence type="ECO:0000259" key="4">
    <source>
        <dbReference type="SMART" id="SM01349"/>
    </source>
</evidence>
<dbReference type="PANTHER" id="PTHR21567:SF87">
    <property type="entry name" value="CRESCERIN-LIKE PROTEIN CHE-12"/>
    <property type="match status" value="1"/>
</dbReference>
<feature type="compositionally biased region" description="Polar residues" evidence="3">
    <location>
        <begin position="1082"/>
        <end position="1092"/>
    </location>
</feature>
<dbReference type="InterPro" id="IPR016024">
    <property type="entry name" value="ARM-type_fold"/>
</dbReference>
<feature type="compositionally biased region" description="Polar residues" evidence="3">
    <location>
        <begin position="1486"/>
        <end position="1496"/>
    </location>
</feature>
<dbReference type="Proteomes" id="UP000596742">
    <property type="component" value="Unassembled WGS sequence"/>
</dbReference>
<evidence type="ECO:0000313" key="5">
    <source>
        <dbReference type="EMBL" id="VDI47256.1"/>
    </source>
</evidence>
<feature type="compositionally biased region" description="Basic and acidic residues" evidence="3">
    <location>
        <begin position="914"/>
        <end position="923"/>
    </location>
</feature>
<feature type="domain" description="TOG" evidence="4">
    <location>
        <begin position="1223"/>
        <end position="1458"/>
    </location>
</feature>
<dbReference type="SUPFAM" id="SSF48371">
    <property type="entry name" value="ARM repeat"/>
    <property type="match status" value="2"/>
</dbReference>
<feature type="compositionally biased region" description="Basic and acidic residues" evidence="3">
    <location>
        <begin position="930"/>
        <end position="945"/>
    </location>
</feature>
<dbReference type="InterPro" id="IPR011989">
    <property type="entry name" value="ARM-like"/>
</dbReference>
<dbReference type="OrthoDB" id="63891at2759"/>
<feature type="repeat" description="HEAT" evidence="2">
    <location>
        <begin position="463"/>
        <end position="501"/>
    </location>
</feature>
<feature type="compositionally biased region" description="Polar residues" evidence="3">
    <location>
        <begin position="888"/>
        <end position="907"/>
    </location>
</feature>
<evidence type="ECO:0000313" key="6">
    <source>
        <dbReference type="Proteomes" id="UP000596742"/>
    </source>
</evidence>
<dbReference type="GO" id="GO:0005929">
    <property type="term" value="C:cilium"/>
    <property type="evidence" value="ECO:0007669"/>
    <property type="project" value="TreeGrafter"/>
</dbReference>
<feature type="domain" description="TOG" evidence="4">
    <location>
        <begin position="285"/>
        <end position="520"/>
    </location>
</feature>
<feature type="region of interest" description="Disordered" evidence="3">
    <location>
        <begin position="1456"/>
        <end position="1507"/>
    </location>
</feature>
<feature type="compositionally biased region" description="Polar residues" evidence="3">
    <location>
        <begin position="1044"/>
        <end position="1059"/>
    </location>
</feature>
<feature type="compositionally biased region" description="Basic and acidic residues" evidence="3">
    <location>
        <begin position="1110"/>
        <end position="1156"/>
    </location>
</feature>
<feature type="region of interest" description="Disordered" evidence="3">
    <location>
        <begin position="572"/>
        <end position="667"/>
    </location>
</feature>
<dbReference type="EMBL" id="UYJE01006584">
    <property type="protein sequence ID" value="VDI47256.1"/>
    <property type="molecule type" value="Genomic_DNA"/>
</dbReference>
<feature type="compositionally biased region" description="Low complexity" evidence="3">
    <location>
        <begin position="1203"/>
        <end position="1214"/>
    </location>
</feature>
<dbReference type="GO" id="GO:0008017">
    <property type="term" value="F:microtubule binding"/>
    <property type="evidence" value="ECO:0007669"/>
    <property type="project" value="TreeGrafter"/>
</dbReference>
<dbReference type="PANTHER" id="PTHR21567">
    <property type="entry name" value="CLASP"/>
    <property type="match status" value="1"/>
</dbReference>
<feature type="compositionally biased region" description="Basic and acidic residues" evidence="3">
    <location>
        <begin position="757"/>
        <end position="769"/>
    </location>
</feature>
<feature type="region of interest" description="Disordered" evidence="3">
    <location>
        <begin position="259"/>
        <end position="280"/>
    </location>
</feature>
<dbReference type="GO" id="GO:1902903">
    <property type="term" value="P:regulation of supramolecular fiber organization"/>
    <property type="evidence" value="ECO:0007669"/>
    <property type="project" value="UniProtKB-ARBA"/>
</dbReference>
<feature type="compositionally biased region" description="Acidic residues" evidence="3">
    <location>
        <begin position="1093"/>
        <end position="1102"/>
    </location>
</feature>
<protein>
    <recommendedName>
        <fullName evidence="4">TOG domain-containing protein</fullName>
    </recommendedName>
</protein>
<reference evidence="5" key="1">
    <citation type="submission" date="2018-11" db="EMBL/GenBank/DDBJ databases">
        <authorList>
            <person name="Alioto T."/>
            <person name="Alioto T."/>
        </authorList>
    </citation>
    <scope>NUCLEOTIDE SEQUENCE</scope>
</reference>
<feature type="compositionally biased region" description="Basic and acidic residues" evidence="3">
    <location>
        <begin position="1060"/>
        <end position="1074"/>
    </location>
</feature>
<feature type="domain" description="TOG" evidence="4">
    <location>
        <begin position="1499"/>
        <end position="1735"/>
    </location>
</feature>
<dbReference type="Gene3D" id="1.25.10.10">
    <property type="entry name" value="Leucine-rich Repeat Variant"/>
    <property type="match status" value="4"/>
</dbReference>
<evidence type="ECO:0000256" key="3">
    <source>
        <dbReference type="SAM" id="MobiDB-lite"/>
    </source>
</evidence>
<organism evidence="5 6">
    <name type="scientific">Mytilus galloprovincialis</name>
    <name type="common">Mediterranean mussel</name>
    <dbReference type="NCBI Taxonomy" id="29158"/>
    <lineage>
        <taxon>Eukaryota</taxon>
        <taxon>Metazoa</taxon>
        <taxon>Spiralia</taxon>
        <taxon>Lophotrochozoa</taxon>
        <taxon>Mollusca</taxon>
        <taxon>Bivalvia</taxon>
        <taxon>Autobranchia</taxon>
        <taxon>Pteriomorphia</taxon>
        <taxon>Mytilida</taxon>
        <taxon>Mytiloidea</taxon>
        <taxon>Mytilidae</taxon>
        <taxon>Mytilinae</taxon>
        <taxon>Mytilus</taxon>
    </lineage>
</organism>
<dbReference type="GO" id="GO:0005881">
    <property type="term" value="C:cytoplasmic microtubule"/>
    <property type="evidence" value="ECO:0007669"/>
    <property type="project" value="TreeGrafter"/>
</dbReference>
<feature type="region of interest" description="Disordered" evidence="3">
    <location>
        <begin position="1033"/>
        <end position="1231"/>
    </location>
</feature>
<feature type="compositionally biased region" description="Polar residues" evidence="3">
    <location>
        <begin position="587"/>
        <end position="611"/>
    </location>
</feature>
<proteinExistence type="predicted"/>
<feature type="region of interest" description="Disordered" evidence="3">
    <location>
        <begin position="847"/>
        <end position="945"/>
    </location>
</feature>
<feature type="region of interest" description="Disordered" evidence="3">
    <location>
        <begin position="968"/>
        <end position="990"/>
    </location>
</feature>
<feature type="region of interest" description="Disordered" evidence="3">
    <location>
        <begin position="750"/>
        <end position="813"/>
    </location>
</feature>
<gene>
    <name evidence="5" type="ORF">MGAL_10B069909</name>
</gene>
<dbReference type="GO" id="GO:0000226">
    <property type="term" value="P:microtubule cytoskeleton organization"/>
    <property type="evidence" value="ECO:0007669"/>
    <property type="project" value="TreeGrafter"/>
</dbReference>
<feature type="compositionally biased region" description="Polar residues" evidence="3">
    <location>
        <begin position="654"/>
        <end position="663"/>
    </location>
</feature>
<dbReference type="SMART" id="SM01349">
    <property type="entry name" value="TOG"/>
    <property type="match status" value="4"/>
</dbReference>
<feature type="compositionally biased region" description="Pro residues" evidence="3">
    <location>
        <begin position="1173"/>
        <end position="1187"/>
    </location>
</feature>
<keyword evidence="1" id="KW-0677">Repeat</keyword>
<evidence type="ECO:0000256" key="2">
    <source>
        <dbReference type="PROSITE-ProRule" id="PRU00103"/>
    </source>
</evidence>
<dbReference type="InterPro" id="IPR034085">
    <property type="entry name" value="TOG"/>
</dbReference>